<sequence>MYILANWKNSLSLEDSKGLADGLYSRFIQQYDNINIVLFPDDVSIATVSLIFDSVSMVSVGAQDGPLGANTTLTGSISLSNLGKFCDYVLLGHSERRITLGETNEMIAQKATLAIDVGVIPVICVNKEDGTEIDPHSGLKAQLESILNRIDSRSKFVIAYEPIDAIGTGISADPKEVKKIAGIIHETIFLSRKVKGSPHIPVLYGGSINDKNIKSFLSLEGIDGVLIGSAGLTADNFLRIIEKASDSQYLK</sequence>
<evidence type="ECO:0008006" key="3">
    <source>
        <dbReference type="Google" id="ProtNLM"/>
    </source>
</evidence>
<proteinExistence type="predicted"/>
<dbReference type="CDD" id="cd00311">
    <property type="entry name" value="TIM"/>
    <property type="match status" value="1"/>
</dbReference>
<dbReference type="GO" id="GO:0046166">
    <property type="term" value="P:glyceraldehyde-3-phosphate biosynthetic process"/>
    <property type="evidence" value="ECO:0007669"/>
    <property type="project" value="TreeGrafter"/>
</dbReference>
<dbReference type="Gene3D" id="3.20.20.70">
    <property type="entry name" value="Aldolase class I"/>
    <property type="match status" value="1"/>
</dbReference>
<reference evidence="2" key="1">
    <citation type="submission" date="2018-05" db="EMBL/GenBank/DDBJ databases">
        <authorList>
            <person name="Lanie J.A."/>
            <person name="Ng W.-L."/>
            <person name="Kazmierczak K.M."/>
            <person name="Andrzejewski T.M."/>
            <person name="Davidsen T.M."/>
            <person name="Wayne K.J."/>
            <person name="Tettelin H."/>
            <person name="Glass J.I."/>
            <person name="Rusch D."/>
            <person name="Podicherti R."/>
            <person name="Tsui H.-C.T."/>
            <person name="Winkler M.E."/>
        </authorList>
    </citation>
    <scope>NUCLEOTIDE SEQUENCE</scope>
</reference>
<accession>A0A381QPE0</accession>
<gene>
    <name evidence="2" type="ORF">METZ01_LOCUS32641</name>
</gene>
<dbReference type="GO" id="GO:0004807">
    <property type="term" value="F:triose-phosphate isomerase activity"/>
    <property type="evidence" value="ECO:0007669"/>
    <property type="project" value="InterPro"/>
</dbReference>
<protein>
    <recommendedName>
        <fullName evidence="3">Triosephosphate isomerase</fullName>
    </recommendedName>
</protein>
<dbReference type="GO" id="GO:0006094">
    <property type="term" value="P:gluconeogenesis"/>
    <property type="evidence" value="ECO:0007669"/>
    <property type="project" value="TreeGrafter"/>
</dbReference>
<dbReference type="GO" id="GO:0006096">
    <property type="term" value="P:glycolytic process"/>
    <property type="evidence" value="ECO:0007669"/>
    <property type="project" value="TreeGrafter"/>
</dbReference>
<dbReference type="InterPro" id="IPR013785">
    <property type="entry name" value="Aldolase_TIM"/>
</dbReference>
<dbReference type="GO" id="GO:0005829">
    <property type="term" value="C:cytosol"/>
    <property type="evidence" value="ECO:0007669"/>
    <property type="project" value="TreeGrafter"/>
</dbReference>
<organism evidence="2">
    <name type="scientific">marine metagenome</name>
    <dbReference type="NCBI Taxonomy" id="408172"/>
    <lineage>
        <taxon>unclassified sequences</taxon>
        <taxon>metagenomes</taxon>
        <taxon>ecological metagenomes</taxon>
    </lineage>
</organism>
<dbReference type="Pfam" id="PF00121">
    <property type="entry name" value="TIM"/>
    <property type="match status" value="1"/>
</dbReference>
<dbReference type="GO" id="GO:0019563">
    <property type="term" value="P:glycerol catabolic process"/>
    <property type="evidence" value="ECO:0007669"/>
    <property type="project" value="TreeGrafter"/>
</dbReference>
<name>A0A381QPE0_9ZZZZ</name>
<dbReference type="EMBL" id="UINC01001401">
    <property type="protein sequence ID" value="SUZ79787.1"/>
    <property type="molecule type" value="Genomic_DNA"/>
</dbReference>
<dbReference type="PANTHER" id="PTHR21139">
    <property type="entry name" value="TRIOSEPHOSPHATE ISOMERASE"/>
    <property type="match status" value="1"/>
</dbReference>
<keyword evidence="1" id="KW-0413">Isomerase</keyword>
<dbReference type="PROSITE" id="PS51440">
    <property type="entry name" value="TIM_2"/>
    <property type="match status" value="1"/>
</dbReference>
<dbReference type="AlphaFoldDB" id="A0A381QPE0"/>
<dbReference type="InterPro" id="IPR035990">
    <property type="entry name" value="TIM_sf"/>
</dbReference>
<dbReference type="PANTHER" id="PTHR21139:SF42">
    <property type="entry name" value="TRIOSEPHOSPHATE ISOMERASE"/>
    <property type="match status" value="1"/>
</dbReference>
<evidence type="ECO:0000256" key="1">
    <source>
        <dbReference type="ARBA" id="ARBA00023235"/>
    </source>
</evidence>
<dbReference type="SUPFAM" id="SSF51351">
    <property type="entry name" value="Triosephosphate isomerase (TIM)"/>
    <property type="match status" value="1"/>
</dbReference>
<dbReference type="InterPro" id="IPR000652">
    <property type="entry name" value="Triosephosphate_isomerase"/>
</dbReference>
<evidence type="ECO:0000313" key="2">
    <source>
        <dbReference type="EMBL" id="SUZ79787.1"/>
    </source>
</evidence>